<evidence type="ECO:0000313" key="2">
    <source>
        <dbReference type="Proteomes" id="UP000188605"/>
    </source>
</evidence>
<sequence length="91" mass="10098">MSAIIGPIVEELFFRGLIYKSFEQKFSPTVTIISSALLFGIMHISPFSTVFVGCISGIIKGYMLYKSKSIYVTIWMHIIGNGILMSISILS</sequence>
<gene>
    <name evidence="1" type="ORF">AN396_00985</name>
</gene>
<dbReference type="EMBL" id="LJDB01000055">
    <property type="protein sequence ID" value="ONI40179.1"/>
    <property type="molecule type" value="Genomic_DNA"/>
</dbReference>
<comment type="caution">
    <text evidence="1">The sequence shown here is derived from an EMBL/GenBank/DDBJ whole genome shotgun (WGS) entry which is preliminary data.</text>
</comment>
<name>A0ACC8XBM8_9FIRM</name>
<evidence type="ECO:0000313" key="1">
    <source>
        <dbReference type="EMBL" id="ONI40179.1"/>
    </source>
</evidence>
<organism evidence="1 2">
    <name type="scientific">Candidatus Epulonipiscium fishelsonii</name>
    <dbReference type="NCBI Taxonomy" id="77094"/>
    <lineage>
        <taxon>Bacteria</taxon>
        <taxon>Bacillati</taxon>
        <taxon>Bacillota</taxon>
        <taxon>Clostridia</taxon>
        <taxon>Lachnospirales</taxon>
        <taxon>Lachnospiraceae</taxon>
        <taxon>Candidatus Epulonipiscium</taxon>
    </lineage>
</organism>
<reference evidence="1" key="1">
    <citation type="submission" date="2016-08" db="EMBL/GenBank/DDBJ databases">
        <authorList>
            <person name="Ngugi D.K."/>
            <person name="Miyake S."/>
            <person name="Stingl U."/>
        </authorList>
    </citation>
    <scope>NUCLEOTIDE SEQUENCE</scope>
    <source>
        <strain evidence="1">SCG-B11WGA-EpuloA1</strain>
    </source>
</reference>
<dbReference type="Proteomes" id="UP000188605">
    <property type="component" value="Unassembled WGS sequence"/>
</dbReference>
<accession>A0ACC8XBM8</accession>
<protein>
    <submittedName>
        <fullName evidence="1">Uncharacterized protein</fullName>
    </submittedName>
</protein>
<proteinExistence type="predicted"/>
<keyword evidence="2" id="KW-1185">Reference proteome</keyword>